<dbReference type="SUPFAM" id="SSF50939">
    <property type="entry name" value="Sialidases"/>
    <property type="match status" value="1"/>
</dbReference>
<evidence type="ECO:0000313" key="1">
    <source>
        <dbReference type="EMBL" id="MFC4633020.1"/>
    </source>
</evidence>
<dbReference type="RefSeq" id="WP_379977179.1">
    <property type="nucleotide sequence ID" value="NZ_JBHSFV010000001.1"/>
</dbReference>
<dbReference type="PROSITE" id="PS51257">
    <property type="entry name" value="PROKAR_LIPOPROTEIN"/>
    <property type="match status" value="1"/>
</dbReference>
<organism evidence="1 2">
    <name type="scientific">Dokdonia ponticola</name>
    <dbReference type="NCBI Taxonomy" id="2041041"/>
    <lineage>
        <taxon>Bacteria</taxon>
        <taxon>Pseudomonadati</taxon>
        <taxon>Bacteroidota</taxon>
        <taxon>Flavobacteriia</taxon>
        <taxon>Flavobacteriales</taxon>
        <taxon>Flavobacteriaceae</taxon>
        <taxon>Dokdonia</taxon>
    </lineage>
</organism>
<comment type="caution">
    <text evidence="1">The sequence shown here is derived from an EMBL/GenBank/DDBJ whole genome shotgun (WGS) entry which is preliminary data.</text>
</comment>
<name>A0ABV9HVG9_9FLAO</name>
<reference evidence="2" key="1">
    <citation type="journal article" date="2019" name="Int. J. Syst. Evol. Microbiol.">
        <title>The Global Catalogue of Microorganisms (GCM) 10K type strain sequencing project: providing services to taxonomists for standard genome sequencing and annotation.</title>
        <authorList>
            <consortium name="The Broad Institute Genomics Platform"/>
            <consortium name="The Broad Institute Genome Sequencing Center for Infectious Disease"/>
            <person name="Wu L."/>
            <person name="Ma J."/>
        </authorList>
    </citation>
    <scope>NUCLEOTIDE SEQUENCE [LARGE SCALE GENOMIC DNA]</scope>
    <source>
        <strain evidence="2">YJ-61-S</strain>
    </source>
</reference>
<protein>
    <submittedName>
        <fullName evidence="1">Sialidase</fullName>
    </submittedName>
</protein>
<sequence>MHEVKNIALTLSIVFLAVTFSCKQKEETPKIEAAQEITLGSLLKPLDTPSKGKAHLPRLVAQNGALHMTWVEQEDSLAILNYATYKNQHWSSPKTITSGADWFVNWADFPALAVNGETVLTNILQKSAEGTYDYNIKLNLLTGDSLVKSNFILHTDGIPAEHGFVAMRPYDDGFYVSWLDGRDTKNEKKEDNQMTLRAAIVSMDGTIKEDTEIDPRVCDCCNTAIGITYNGPVVVYRDRSEEEKEIRDTYIVRWVDGAWTTPKAIHNDQWNLNGCPVNGPAIATQEENVVVSWFTASNETPRVLVAFSQDNGATFSTPVRVDAGMAIGRVDTAFLKDGSALVSWLEPLGDKVVLQVVRVHQDGRKEAPITITTTSAARASGFPQIEVMGTTVYVAWTDLQDDSSQIEMTSFEIE</sequence>
<dbReference type="EMBL" id="JBHSFV010000001">
    <property type="protein sequence ID" value="MFC4633020.1"/>
    <property type="molecule type" value="Genomic_DNA"/>
</dbReference>
<dbReference type="Proteomes" id="UP001596043">
    <property type="component" value="Unassembled WGS sequence"/>
</dbReference>
<accession>A0ABV9HVG9</accession>
<evidence type="ECO:0000313" key="2">
    <source>
        <dbReference type="Proteomes" id="UP001596043"/>
    </source>
</evidence>
<gene>
    <name evidence="1" type="ORF">ACFO3O_03830</name>
</gene>
<proteinExistence type="predicted"/>
<dbReference type="InterPro" id="IPR036278">
    <property type="entry name" value="Sialidase_sf"/>
</dbReference>
<keyword evidence="2" id="KW-1185">Reference proteome</keyword>